<organism evidence="8 9">
    <name type="scientific">Arabidopsis thaliana</name>
    <name type="common">Mouse-ear cress</name>
    <dbReference type="NCBI Taxonomy" id="3702"/>
    <lineage>
        <taxon>Eukaryota</taxon>
        <taxon>Viridiplantae</taxon>
        <taxon>Streptophyta</taxon>
        <taxon>Embryophyta</taxon>
        <taxon>Tracheophyta</taxon>
        <taxon>Spermatophyta</taxon>
        <taxon>Magnoliopsida</taxon>
        <taxon>eudicotyledons</taxon>
        <taxon>Gunneridae</taxon>
        <taxon>Pentapetalae</taxon>
        <taxon>rosids</taxon>
        <taxon>malvids</taxon>
        <taxon>Brassicales</taxon>
        <taxon>Brassicaceae</taxon>
        <taxon>Camelineae</taxon>
        <taxon>Arabidopsis</taxon>
    </lineage>
</organism>
<dbReference type="SUPFAM" id="SSF101941">
    <property type="entry name" value="NAC domain"/>
    <property type="match status" value="2"/>
</dbReference>
<feature type="region of interest" description="Disordered" evidence="5">
    <location>
        <begin position="563"/>
        <end position="615"/>
    </location>
</feature>
<evidence type="ECO:0000256" key="2">
    <source>
        <dbReference type="ARBA" id="ARBA00023125"/>
    </source>
</evidence>
<keyword evidence="6" id="KW-0812">Transmembrane</keyword>
<dbReference type="Gene3D" id="2.170.150.80">
    <property type="entry name" value="NAC domain"/>
    <property type="match status" value="1"/>
</dbReference>
<keyword evidence="4" id="KW-0539">Nucleus</keyword>
<dbReference type="PROSITE" id="PS51005">
    <property type="entry name" value="NAC"/>
    <property type="match status" value="1"/>
</dbReference>
<dbReference type="InterPro" id="IPR036093">
    <property type="entry name" value="NAC_dom_sf"/>
</dbReference>
<dbReference type="PANTHER" id="PTHR31744">
    <property type="entry name" value="PROTEIN CUP-SHAPED COTYLEDON 2-RELATED"/>
    <property type="match status" value="1"/>
</dbReference>
<dbReference type="Proteomes" id="UP000516314">
    <property type="component" value="Chromosome 5"/>
</dbReference>
<evidence type="ECO:0000256" key="3">
    <source>
        <dbReference type="ARBA" id="ARBA00023163"/>
    </source>
</evidence>
<evidence type="ECO:0000256" key="4">
    <source>
        <dbReference type="ARBA" id="ARBA00023242"/>
    </source>
</evidence>
<dbReference type="AlphaFoldDB" id="A0A7G2FAV9"/>
<reference evidence="8 9" key="1">
    <citation type="submission" date="2020-09" db="EMBL/GenBank/DDBJ databases">
        <authorList>
            <person name="Ashkenazy H."/>
        </authorList>
    </citation>
    <scope>NUCLEOTIDE SEQUENCE [LARGE SCALE GENOMIC DNA]</scope>
    <source>
        <strain evidence="9">cv. Cdm-0</strain>
    </source>
</reference>
<keyword evidence="6" id="KW-0472">Membrane</keyword>
<evidence type="ECO:0000313" key="9">
    <source>
        <dbReference type="Proteomes" id="UP000516314"/>
    </source>
</evidence>
<feature type="compositionally biased region" description="Basic and acidic residues" evidence="5">
    <location>
        <begin position="576"/>
        <end position="602"/>
    </location>
</feature>
<dbReference type="InterPro" id="IPR003441">
    <property type="entry name" value="NAC-dom"/>
</dbReference>
<name>A0A7G2FAV9_ARATH</name>
<feature type="transmembrane region" description="Helical" evidence="6">
    <location>
        <begin position="73"/>
        <end position="99"/>
    </location>
</feature>
<dbReference type="GO" id="GO:0003677">
    <property type="term" value="F:DNA binding"/>
    <property type="evidence" value="ECO:0007669"/>
    <property type="project" value="UniProtKB-KW"/>
</dbReference>
<keyword evidence="1" id="KW-0805">Transcription regulation</keyword>
<proteinExistence type="predicted"/>
<gene>
    <name evidence="8" type="ORF">AT9943_LOCUS18308</name>
</gene>
<accession>A0A7G2FAV9</accession>
<evidence type="ECO:0000256" key="5">
    <source>
        <dbReference type="SAM" id="MobiDB-lite"/>
    </source>
</evidence>
<dbReference type="PANTHER" id="PTHR31744:SF210">
    <property type="entry name" value="NAC DOMAIN-CONTAINING PROTEIN 86-LIKE"/>
    <property type="match status" value="1"/>
</dbReference>
<evidence type="ECO:0000313" key="8">
    <source>
        <dbReference type="EMBL" id="CAD5330796.1"/>
    </source>
</evidence>
<dbReference type="Pfam" id="PF02365">
    <property type="entry name" value="NAM"/>
    <property type="match status" value="1"/>
</dbReference>
<evidence type="ECO:0000256" key="6">
    <source>
        <dbReference type="SAM" id="Phobius"/>
    </source>
</evidence>
<keyword evidence="6" id="KW-1133">Transmembrane helix</keyword>
<protein>
    <submittedName>
        <fullName evidence="8">(thale cress) hypothetical protein</fullName>
    </submittedName>
</protein>
<evidence type="ECO:0000256" key="1">
    <source>
        <dbReference type="ARBA" id="ARBA00023015"/>
    </source>
</evidence>
<keyword evidence="2" id="KW-0238">DNA-binding</keyword>
<keyword evidence="3" id="KW-0804">Transcription</keyword>
<feature type="domain" description="NAC" evidence="7">
    <location>
        <begin position="28"/>
        <end position="193"/>
    </location>
</feature>
<evidence type="ECO:0000259" key="7">
    <source>
        <dbReference type="PROSITE" id="PS51005"/>
    </source>
</evidence>
<dbReference type="GO" id="GO:0006355">
    <property type="term" value="P:regulation of DNA-templated transcription"/>
    <property type="evidence" value="ECO:0007669"/>
    <property type="project" value="InterPro"/>
</dbReference>
<sequence>MARDSKKAGGALPAPATAMGNAAAETSLPPGFRFHPSDEELISYYLKKKVQGKPMRYDEIGEVDICKLEPWDLAVIIFLCFLALDFRYVVDFVFFKFVVFFKQNNTGSRYAPFLEEEWDDDNGERVAIHVPDDGPLPLCVLNKEAPLPLIQYKRKRRISSSQTTQDHRSFTETIIDSTASAEPLDISERIALSALNGMLDDLEKEQEPVVVDGNKINEIQQESQLQRKKLIDLNLKEDAPSPLCVVNKETPSPLKYMIDDLEKEQEPATKRINDLVLKENDEIVVFREMQEREMTSLAPGFRFHPTDEELVRYYLKRKDLKKAGVPQEAYVLCRIFQKSGTGPKNGEQYGAPYLEEEWEEDGMTYVPAQDAFSEGLALNDDVYVDIDDIDEKPENLVVYDAVPILPNYCHGESSNNVESGNYSDSGNYIQPGNNVVDSGGYFEQPIETFEEDRKPIIREGSIQPCSLFPEEQIGCGVQDENVVNLESSNNNVFVADTCYSDIPIDHNYLPDEPFMDPNNNLPLNDGLYLETNDLSCAQQDDFNFEDYLSFFDDEGLTFDDSLLMGPEDFLPDQEALDQKPAPKELEKEVAGGKEAVEEKESGEGSSSKQDTDFKDFDSAPKYPFLKKTSHMLGAIPTPSSFASQFQTKDAMRLHAAQSSGSVHVTAVQQDDAMTASGSKTGITATRAMIKVESSQRLFLVFVPLQSYSL</sequence>
<dbReference type="EMBL" id="LR881470">
    <property type="protein sequence ID" value="CAD5330796.1"/>
    <property type="molecule type" value="Genomic_DNA"/>
</dbReference>